<evidence type="ECO:0000256" key="3">
    <source>
        <dbReference type="ARBA" id="ARBA00022806"/>
    </source>
</evidence>
<evidence type="ECO:0000256" key="4">
    <source>
        <dbReference type="ARBA" id="ARBA00022840"/>
    </source>
</evidence>
<dbReference type="CDD" id="cd18787">
    <property type="entry name" value="SF2_C_DEAD"/>
    <property type="match status" value="1"/>
</dbReference>
<dbReference type="SMART" id="SM00490">
    <property type="entry name" value="HELICc"/>
    <property type="match status" value="1"/>
</dbReference>
<dbReference type="OrthoDB" id="10261904at2759"/>
<dbReference type="PROSITE" id="PS51195">
    <property type="entry name" value="Q_MOTIF"/>
    <property type="match status" value="1"/>
</dbReference>
<evidence type="ECO:0000313" key="12">
    <source>
        <dbReference type="RefSeq" id="XP_015958988.1"/>
    </source>
</evidence>
<evidence type="ECO:0000256" key="1">
    <source>
        <dbReference type="ARBA" id="ARBA00022741"/>
    </source>
</evidence>
<feature type="region of interest" description="Disordered" evidence="7">
    <location>
        <begin position="468"/>
        <end position="513"/>
    </location>
</feature>
<dbReference type="InterPro" id="IPR001650">
    <property type="entry name" value="Helicase_C-like"/>
</dbReference>
<dbReference type="GO" id="GO:0003724">
    <property type="term" value="F:RNA helicase activity"/>
    <property type="evidence" value="ECO:0007669"/>
    <property type="project" value="InterPro"/>
</dbReference>
<dbReference type="InterPro" id="IPR027417">
    <property type="entry name" value="P-loop_NTPase"/>
</dbReference>
<dbReference type="InterPro" id="IPR050079">
    <property type="entry name" value="DEAD_box_RNA_helicase"/>
</dbReference>
<feature type="compositionally biased region" description="Low complexity" evidence="7">
    <location>
        <begin position="33"/>
        <end position="50"/>
    </location>
</feature>
<feature type="domain" description="Helicase C-terminal" evidence="9">
    <location>
        <begin position="284"/>
        <end position="431"/>
    </location>
</feature>
<feature type="compositionally biased region" description="Polar residues" evidence="7">
    <location>
        <begin position="18"/>
        <end position="32"/>
    </location>
</feature>
<dbReference type="Proteomes" id="UP000515211">
    <property type="component" value="Chromosome 4"/>
</dbReference>
<dbReference type="InterPro" id="IPR014001">
    <property type="entry name" value="Helicase_ATP-bd"/>
</dbReference>
<dbReference type="PANTHER" id="PTHR47959">
    <property type="entry name" value="ATP-DEPENDENT RNA HELICASE RHLE-RELATED"/>
    <property type="match status" value="1"/>
</dbReference>
<gene>
    <name evidence="12" type="primary">LOC107482917</name>
</gene>
<dbReference type="GO" id="GO:0005829">
    <property type="term" value="C:cytosol"/>
    <property type="evidence" value="ECO:0007669"/>
    <property type="project" value="TreeGrafter"/>
</dbReference>
<comment type="similarity">
    <text evidence="6">Belongs to the DEAD box helicase family.</text>
</comment>
<evidence type="ECO:0000256" key="2">
    <source>
        <dbReference type="ARBA" id="ARBA00022801"/>
    </source>
</evidence>
<evidence type="ECO:0000313" key="11">
    <source>
        <dbReference type="Proteomes" id="UP000515211"/>
    </source>
</evidence>
<organism evidence="11 12">
    <name type="scientific">Arachis duranensis</name>
    <name type="common">Wild peanut</name>
    <dbReference type="NCBI Taxonomy" id="130453"/>
    <lineage>
        <taxon>Eukaryota</taxon>
        <taxon>Viridiplantae</taxon>
        <taxon>Streptophyta</taxon>
        <taxon>Embryophyta</taxon>
        <taxon>Tracheophyta</taxon>
        <taxon>Spermatophyta</taxon>
        <taxon>Magnoliopsida</taxon>
        <taxon>eudicotyledons</taxon>
        <taxon>Gunneridae</taxon>
        <taxon>Pentapetalae</taxon>
        <taxon>rosids</taxon>
        <taxon>fabids</taxon>
        <taxon>Fabales</taxon>
        <taxon>Fabaceae</taxon>
        <taxon>Papilionoideae</taxon>
        <taxon>50 kb inversion clade</taxon>
        <taxon>dalbergioids sensu lato</taxon>
        <taxon>Dalbergieae</taxon>
        <taxon>Pterocarpus clade</taxon>
        <taxon>Arachis</taxon>
    </lineage>
</organism>
<dbReference type="PANTHER" id="PTHR47959:SF24">
    <property type="entry name" value="ATP-DEPENDENT RNA HELICASE"/>
    <property type="match status" value="1"/>
</dbReference>
<feature type="compositionally biased region" description="Basic and acidic residues" evidence="7">
    <location>
        <begin position="485"/>
        <end position="504"/>
    </location>
</feature>
<evidence type="ECO:0000259" key="9">
    <source>
        <dbReference type="PROSITE" id="PS51194"/>
    </source>
</evidence>
<dbReference type="InterPro" id="IPR000629">
    <property type="entry name" value="RNA-helicase_DEAD-box_CS"/>
</dbReference>
<keyword evidence="4 6" id="KW-0067">ATP-binding</keyword>
<accession>A0A6P4CXP4</accession>
<dbReference type="Pfam" id="PF00270">
    <property type="entry name" value="DEAD"/>
    <property type="match status" value="1"/>
</dbReference>
<protein>
    <submittedName>
        <fullName evidence="12">DEAD-box ATP-dependent RNA helicase 36</fullName>
    </submittedName>
</protein>
<dbReference type="Pfam" id="PF00271">
    <property type="entry name" value="Helicase_C"/>
    <property type="match status" value="1"/>
</dbReference>
<dbReference type="InterPro" id="IPR011545">
    <property type="entry name" value="DEAD/DEAH_box_helicase_dom"/>
</dbReference>
<evidence type="ECO:0000256" key="7">
    <source>
        <dbReference type="SAM" id="MobiDB-lite"/>
    </source>
</evidence>
<sequence length="513" mass="57756">MEQQILADQNFPLFKPTSKPSRNPISTVNNNHSTSKPPAAAASTTTDSSSSSASTFAQLGLAEWAVKTCGELGMKRPRRVQSHCIPRVLEGRHVLGIDETGSGKTAAFALPILHRLSEHPFGVFALVVTPTRELAFQLAEQFRALGSCLHLRIAVVVGGMDMLRQTKELAARPHIVIATPGRIKALLENPDIPLVFARTKFLVLDEADRVLDVGFQEELKFIFKCLPENRQNLFFSATTTSNLQKLSERYQDRLYVYEAYEGLKTVETLKQQAMFIPKKVKEVYLMHILSKMEDMDIRSAIVFISTCRDCHRLSLMLEVLDLEAAALYSFKSQAQRLEALQRFKSGKVSILLATDVASRGLDIPTVDLVINYDVPRFPRDYVHRVGRTARAGRGGLALSLVTQNDVELVCEIEALIERQLEMIEYKENEVLSIMKKVFSAKNVAEMKMMDDGFEEKAKERKKQKLKMLAEKGLLNKRGNKRKRNKFAEGKKQKKEVEASADKSSLKNVSKKRE</sequence>
<dbReference type="RefSeq" id="XP_015958988.1">
    <property type="nucleotide sequence ID" value="XM_016103502.3"/>
</dbReference>
<dbReference type="KEGG" id="adu:107482917"/>
<evidence type="ECO:0000256" key="6">
    <source>
        <dbReference type="RuleBase" id="RU000492"/>
    </source>
</evidence>
<dbReference type="PROSITE" id="PS51194">
    <property type="entry name" value="HELICASE_CTER"/>
    <property type="match status" value="1"/>
</dbReference>
<keyword evidence="2 6" id="KW-0378">Hydrolase</keyword>
<feature type="domain" description="DEAD-box RNA helicase Q" evidence="10">
    <location>
        <begin position="54"/>
        <end position="82"/>
    </location>
</feature>
<dbReference type="InterPro" id="IPR014014">
    <property type="entry name" value="RNA_helicase_DEAD_Q_motif"/>
</dbReference>
<keyword evidence="3 6" id="KW-0347">Helicase</keyword>
<dbReference type="GO" id="GO:0005524">
    <property type="term" value="F:ATP binding"/>
    <property type="evidence" value="ECO:0007669"/>
    <property type="project" value="UniProtKB-KW"/>
</dbReference>
<dbReference type="CDD" id="cd17955">
    <property type="entry name" value="DEADc_DDX49"/>
    <property type="match status" value="1"/>
</dbReference>
<dbReference type="GO" id="GO:0003676">
    <property type="term" value="F:nucleic acid binding"/>
    <property type="evidence" value="ECO:0007669"/>
    <property type="project" value="InterPro"/>
</dbReference>
<feature type="short sequence motif" description="Q motif" evidence="5">
    <location>
        <begin position="54"/>
        <end position="82"/>
    </location>
</feature>
<dbReference type="GO" id="GO:0016787">
    <property type="term" value="F:hydrolase activity"/>
    <property type="evidence" value="ECO:0007669"/>
    <property type="project" value="UniProtKB-KW"/>
</dbReference>
<proteinExistence type="inferred from homology"/>
<dbReference type="PROSITE" id="PS00039">
    <property type="entry name" value="DEAD_ATP_HELICASE"/>
    <property type="match status" value="1"/>
</dbReference>
<dbReference type="Gene3D" id="3.40.50.300">
    <property type="entry name" value="P-loop containing nucleotide triphosphate hydrolases"/>
    <property type="match status" value="2"/>
</dbReference>
<feature type="domain" description="Helicase ATP-binding" evidence="8">
    <location>
        <begin position="85"/>
        <end position="257"/>
    </location>
</feature>
<evidence type="ECO:0000259" key="8">
    <source>
        <dbReference type="PROSITE" id="PS51192"/>
    </source>
</evidence>
<evidence type="ECO:0000256" key="5">
    <source>
        <dbReference type="PROSITE-ProRule" id="PRU00552"/>
    </source>
</evidence>
<dbReference type="AlphaFoldDB" id="A0A6P4CXP4"/>
<dbReference type="SUPFAM" id="SSF52540">
    <property type="entry name" value="P-loop containing nucleoside triphosphate hydrolases"/>
    <property type="match status" value="1"/>
</dbReference>
<name>A0A6P4CXP4_ARADU</name>
<dbReference type="SMART" id="SM00487">
    <property type="entry name" value="DEXDc"/>
    <property type="match status" value="1"/>
</dbReference>
<keyword evidence="1 6" id="KW-0547">Nucleotide-binding</keyword>
<reference evidence="11" key="1">
    <citation type="journal article" date="2016" name="Nat. Genet.">
        <title>The genome sequences of Arachis duranensis and Arachis ipaensis, the diploid ancestors of cultivated peanut.</title>
        <authorList>
            <person name="Bertioli D.J."/>
            <person name="Cannon S.B."/>
            <person name="Froenicke L."/>
            <person name="Huang G."/>
            <person name="Farmer A.D."/>
            <person name="Cannon E.K."/>
            <person name="Liu X."/>
            <person name="Gao D."/>
            <person name="Clevenger J."/>
            <person name="Dash S."/>
            <person name="Ren L."/>
            <person name="Moretzsohn M.C."/>
            <person name="Shirasawa K."/>
            <person name="Huang W."/>
            <person name="Vidigal B."/>
            <person name="Abernathy B."/>
            <person name="Chu Y."/>
            <person name="Niederhuth C.E."/>
            <person name="Umale P."/>
            <person name="Araujo A.C."/>
            <person name="Kozik A."/>
            <person name="Kim K.D."/>
            <person name="Burow M.D."/>
            <person name="Varshney R.K."/>
            <person name="Wang X."/>
            <person name="Zhang X."/>
            <person name="Barkley N."/>
            <person name="Guimaraes P.M."/>
            <person name="Isobe S."/>
            <person name="Guo B."/>
            <person name="Liao B."/>
            <person name="Stalker H.T."/>
            <person name="Schmitz R.J."/>
            <person name="Scheffler B.E."/>
            <person name="Leal-Bertioli S.C."/>
            <person name="Xun X."/>
            <person name="Jackson S.A."/>
            <person name="Michelmore R."/>
            <person name="Ozias-Akins P."/>
        </authorList>
    </citation>
    <scope>NUCLEOTIDE SEQUENCE [LARGE SCALE GENOMIC DNA]</scope>
    <source>
        <strain evidence="11">cv. V14167</strain>
    </source>
</reference>
<feature type="region of interest" description="Disordered" evidence="7">
    <location>
        <begin position="7"/>
        <end position="50"/>
    </location>
</feature>
<reference evidence="12" key="2">
    <citation type="submission" date="2025-08" db="UniProtKB">
        <authorList>
            <consortium name="RefSeq"/>
        </authorList>
    </citation>
    <scope>IDENTIFICATION</scope>
    <source>
        <tissue evidence="12">Whole plant</tissue>
    </source>
</reference>
<keyword evidence="11" id="KW-1185">Reference proteome</keyword>
<dbReference type="GeneID" id="107482917"/>
<evidence type="ECO:0000259" key="10">
    <source>
        <dbReference type="PROSITE" id="PS51195"/>
    </source>
</evidence>
<dbReference type="PROSITE" id="PS51192">
    <property type="entry name" value="HELICASE_ATP_BIND_1"/>
    <property type="match status" value="1"/>
</dbReference>